<protein>
    <recommendedName>
        <fullName evidence="7">Homeobox domain-containing protein</fullName>
    </recommendedName>
</protein>
<evidence type="ECO:0000256" key="3">
    <source>
        <dbReference type="ARBA" id="ARBA00023155"/>
    </source>
</evidence>
<feature type="region of interest" description="Disordered" evidence="6">
    <location>
        <begin position="1483"/>
        <end position="1549"/>
    </location>
</feature>
<name>A0A176WHD3_MARPO</name>
<keyword evidence="2 5" id="KW-0238">DNA-binding</keyword>
<keyword evidence="3 5" id="KW-0371">Homeobox</keyword>
<dbReference type="Proteomes" id="UP000077202">
    <property type="component" value="Unassembled WGS sequence"/>
</dbReference>
<dbReference type="CDD" id="cd00086">
    <property type="entry name" value="homeodomain"/>
    <property type="match status" value="1"/>
</dbReference>
<evidence type="ECO:0000313" key="8">
    <source>
        <dbReference type="EMBL" id="OAE31991.1"/>
    </source>
</evidence>
<dbReference type="GO" id="GO:0003677">
    <property type="term" value="F:DNA binding"/>
    <property type="evidence" value="ECO:0007669"/>
    <property type="project" value="UniProtKB-UniRule"/>
</dbReference>
<feature type="region of interest" description="Disordered" evidence="6">
    <location>
        <begin position="939"/>
        <end position="967"/>
    </location>
</feature>
<dbReference type="InterPro" id="IPR050224">
    <property type="entry name" value="TALE_homeobox"/>
</dbReference>
<feature type="DNA-binding region" description="Homeobox" evidence="5">
    <location>
        <begin position="1589"/>
        <end position="1651"/>
    </location>
</feature>
<feature type="region of interest" description="Disordered" evidence="6">
    <location>
        <begin position="1107"/>
        <end position="1300"/>
    </location>
</feature>
<dbReference type="EMBL" id="LVLJ01000925">
    <property type="protein sequence ID" value="OAE31991.1"/>
    <property type="molecule type" value="Genomic_DNA"/>
</dbReference>
<feature type="domain" description="Homeobox" evidence="7">
    <location>
        <begin position="1587"/>
        <end position="1650"/>
    </location>
</feature>
<dbReference type="InterPro" id="IPR001356">
    <property type="entry name" value="HD"/>
</dbReference>
<feature type="region of interest" description="Disordered" evidence="6">
    <location>
        <begin position="1650"/>
        <end position="1671"/>
    </location>
</feature>
<dbReference type="Pfam" id="PF05920">
    <property type="entry name" value="Homeobox_KN"/>
    <property type="match status" value="1"/>
</dbReference>
<dbReference type="SUPFAM" id="SSF46689">
    <property type="entry name" value="Homeodomain-like"/>
    <property type="match status" value="1"/>
</dbReference>
<feature type="compositionally biased region" description="Acidic residues" evidence="6">
    <location>
        <begin position="1150"/>
        <end position="1171"/>
    </location>
</feature>
<evidence type="ECO:0000259" key="7">
    <source>
        <dbReference type="PROSITE" id="PS50071"/>
    </source>
</evidence>
<comment type="caution">
    <text evidence="8">The sequence shown here is derived from an EMBL/GenBank/DDBJ whole genome shotgun (WGS) entry which is preliminary data.</text>
</comment>
<dbReference type="InterPro" id="IPR005540">
    <property type="entry name" value="KNOX1"/>
</dbReference>
<dbReference type="InterPro" id="IPR008422">
    <property type="entry name" value="KN_HD"/>
</dbReference>
<dbReference type="InterPro" id="IPR009057">
    <property type="entry name" value="Homeodomain-like_sf"/>
</dbReference>
<evidence type="ECO:0000256" key="4">
    <source>
        <dbReference type="ARBA" id="ARBA00023242"/>
    </source>
</evidence>
<dbReference type="Gene3D" id="1.10.10.60">
    <property type="entry name" value="Homeodomain-like"/>
    <property type="match status" value="1"/>
</dbReference>
<feature type="compositionally biased region" description="Basic and acidic residues" evidence="6">
    <location>
        <begin position="1"/>
        <end position="11"/>
    </location>
</feature>
<feature type="compositionally biased region" description="Basic and acidic residues" evidence="6">
    <location>
        <begin position="1127"/>
        <end position="1145"/>
    </location>
</feature>
<evidence type="ECO:0000256" key="5">
    <source>
        <dbReference type="PROSITE-ProRule" id="PRU00108"/>
    </source>
</evidence>
<keyword evidence="4 5" id="KW-0539">Nucleus</keyword>
<organism evidence="8 9">
    <name type="scientific">Marchantia polymorpha subsp. ruderalis</name>
    <dbReference type="NCBI Taxonomy" id="1480154"/>
    <lineage>
        <taxon>Eukaryota</taxon>
        <taxon>Viridiplantae</taxon>
        <taxon>Streptophyta</taxon>
        <taxon>Embryophyta</taxon>
        <taxon>Marchantiophyta</taxon>
        <taxon>Marchantiopsida</taxon>
        <taxon>Marchantiidae</taxon>
        <taxon>Marchantiales</taxon>
        <taxon>Marchantiaceae</taxon>
        <taxon>Marchantia</taxon>
    </lineage>
</organism>
<reference evidence="8" key="1">
    <citation type="submission" date="2016-03" db="EMBL/GenBank/DDBJ databases">
        <title>Mechanisms controlling the formation of the plant cell surface in tip-growing cells are functionally conserved among land plants.</title>
        <authorList>
            <person name="Honkanen S."/>
            <person name="Jones V.A."/>
            <person name="Morieri G."/>
            <person name="Champion C."/>
            <person name="Hetherington A.J."/>
            <person name="Kelly S."/>
            <person name="Saint-Marcoux D."/>
            <person name="Proust H."/>
            <person name="Prescott H."/>
            <person name="Dolan L."/>
        </authorList>
    </citation>
    <scope>NUCLEOTIDE SEQUENCE [LARGE SCALE GENOMIC DNA]</scope>
    <source>
        <tissue evidence="8">Whole gametophyte</tissue>
    </source>
</reference>
<dbReference type="SMART" id="SM01255">
    <property type="entry name" value="KNOX1"/>
    <property type="match status" value="1"/>
</dbReference>
<evidence type="ECO:0000313" key="9">
    <source>
        <dbReference type="Proteomes" id="UP000077202"/>
    </source>
</evidence>
<accession>A0A176WHD3</accession>
<gene>
    <name evidence="8" type="ORF">AXG93_3769s1000</name>
</gene>
<evidence type="ECO:0000256" key="2">
    <source>
        <dbReference type="ARBA" id="ARBA00023125"/>
    </source>
</evidence>
<dbReference type="SMART" id="SM00389">
    <property type="entry name" value="HOX"/>
    <property type="match status" value="1"/>
</dbReference>
<dbReference type="SUPFAM" id="SSF69349">
    <property type="entry name" value="Phage fibre proteins"/>
    <property type="match status" value="1"/>
</dbReference>
<dbReference type="GO" id="GO:0006355">
    <property type="term" value="P:regulation of DNA-templated transcription"/>
    <property type="evidence" value="ECO:0007669"/>
    <property type="project" value="InterPro"/>
</dbReference>
<feature type="compositionally biased region" description="Acidic residues" evidence="6">
    <location>
        <begin position="1182"/>
        <end position="1192"/>
    </location>
</feature>
<dbReference type="PANTHER" id="PTHR11850">
    <property type="entry name" value="HOMEOBOX PROTEIN TRANSCRIPTION FACTORS"/>
    <property type="match status" value="1"/>
</dbReference>
<evidence type="ECO:0000256" key="6">
    <source>
        <dbReference type="SAM" id="MobiDB-lite"/>
    </source>
</evidence>
<keyword evidence="9" id="KW-1185">Reference proteome</keyword>
<dbReference type="Pfam" id="PF03790">
    <property type="entry name" value="KNOX1"/>
    <property type="match status" value="1"/>
</dbReference>
<dbReference type="PROSITE" id="PS50071">
    <property type="entry name" value="HOMEOBOX_2"/>
    <property type="match status" value="1"/>
</dbReference>
<sequence>MDVSVHSEMRRSSGSQSLNLLPPSLSEGCDRDIEVVSSLRPCFDSNADAKPYHIEGDHDPLLESQPRNEVEVERYSGEEDHNPLLDFHQRNHEIGSLLLHECREQQTEEHGSPMLLCAEGSEVQPFPQGFEEMQIDDKEEEREQTRLQHTQLDGDGDLRELSAPHDFEGTASRMQLETFHQPSYGSGDGSHGEEALQLVYYENGHESQSVMEYAHLQEQELALHQYAIANQGRANHSTCEIENEDDTLHEHLPEHWTGSSLHSTVAETKGAEYGSENGMLFNHLHDQQMALQQYAIQNPNDVILQTREDENEGHRLHGSIREHFTGSRMHSEFNVPAERKGNFSERQGLSTQVMQIDDQRESDLTGGDTQGLQDMGGWMDTKAYPCDEQYHVSIGTGFVGDVHGQAETSSLSAIEREVSFSAQLAEDVVMSSEEAQAHQGVWKSLPPRFNQFGSWMPERGISRQFTTAPQSNASSYTGGSSPVTGLVTPRSIASPTRIPQMDVNQASSQLIMGSTMASQWMGVSSYTPNDFDYGVSQMKLTQSSIEHAECGMSTLRSPSELPVSVNSAVDFSNQSQSTQMPIDLKAMQTFCAGNRFEDFVPIQEGAKVGNMYLPSFHSPAIVPHLNVQSPSIAELAPVPFTHAHLLSSAPMNDVPRYSNLEHPNQFQDIGQLADNHSLQDSNSVPTLLQNISAETIQAAALGLNWPRGSPVIQNASDQFNSYSLLQGSETVGPVWNSLPVMSIDNSTVSPAEPTWNATYPHGAHVNQDQVQFPQTLSVDQAESYARSALAYGQEAIGIRDLGSHDHKSTNKELPRAATGNIQSVAEQLGEQESFQHTGMGSVSANDSHMVQGDHVQQVEAGAWGIMPSENDGVVRSEEVNQLGSGVYVNQEEMCLDGYQNHCGDLQIQELTGLSADEMNYLGYCESQIESVRNQAGDMLMTNPVDGKQPELSQSGEGQPGKGAPEPQVLSQEMERLLSDRDRLSTKLLFWKRARFRARLITHPLFPQLLKAHVDCIRVMTPASKIRDINLQLVQAQKFFEFFLPFAPKCPQPDDFEFDYFLENFLVRMKHFQSKLEMQLKVHTTLAYSKLWRIERVLVDMTGQRIPSRLDDGPLMSDNPDNKIGLRKAVERDVASAVEERLREDNGSSSTDDDDLSDSDLDTDIQNADDPDLPCADNPSEQYSDDANVEFMDDPSLQNAGGANVQYEDDPRLQNAGGAIFQYGNDPSFQSAGVPDGQYEHDPSLQNAGGPDVQHGDDPSLQNAGGSDVQYDHDPSLQNAGGGIIQYGGDPSLQNAGGADVQYDHDHSLQNASGAIVQYGGDPSLQNAGGPDVQYEHDPSLQNSGGAIIQYGDRTSLENTGGANVQYVDFSSLQCAAGASFQYGDYPSLQNAGGANFQCVDDPSLQYAGGANVQYTDNPNIQYTGDPNVQFVDDANLQYGGDSSVQYTGNPNFQYTGDPNVQFVDDHTFQFGGDFNLQFADDQNLQYTGDPNLPFADDPNEQYGDDPNVQYVDDPDVQSADDPNSQCADDADDVEHAGDPDVQSAMDSDYFGTTVPDRAVMESIRRELIASLGFEKYKKKIKEVRDEILRKRRAGKLPDGTTQILKAWWDAHSKWPYPTEDEKEVLLKTTGLELKQINNWFINQRKRNWHNNPLSSSNKEKRKVTVTDVMQE</sequence>
<evidence type="ECO:0000256" key="1">
    <source>
        <dbReference type="ARBA" id="ARBA00004123"/>
    </source>
</evidence>
<feature type="compositionally biased region" description="Low complexity" evidence="6">
    <location>
        <begin position="12"/>
        <end position="23"/>
    </location>
</feature>
<dbReference type="GO" id="GO:0005634">
    <property type="term" value="C:nucleus"/>
    <property type="evidence" value="ECO:0007669"/>
    <property type="project" value="UniProtKB-SubCell"/>
</dbReference>
<comment type="subcellular location">
    <subcellularLocation>
        <location evidence="1 5">Nucleus</location>
    </subcellularLocation>
</comment>
<feature type="region of interest" description="Disordered" evidence="6">
    <location>
        <begin position="1"/>
        <end position="23"/>
    </location>
</feature>
<proteinExistence type="predicted"/>